<reference evidence="2" key="1">
    <citation type="submission" date="2021-12" db="EMBL/GenBank/DDBJ databases">
        <title>Discovery of the Pendulisporaceae a myxobacterial family with distinct sporulation behavior and unique specialized metabolism.</title>
        <authorList>
            <person name="Garcia R."/>
            <person name="Popoff A."/>
            <person name="Bader C.D."/>
            <person name="Loehr J."/>
            <person name="Walesch S."/>
            <person name="Walt C."/>
            <person name="Boldt J."/>
            <person name="Bunk B."/>
            <person name="Haeckl F.J.F.P.J."/>
            <person name="Gunesch A.P."/>
            <person name="Birkelbach J."/>
            <person name="Nuebel U."/>
            <person name="Pietschmann T."/>
            <person name="Bach T."/>
            <person name="Mueller R."/>
        </authorList>
    </citation>
    <scope>NUCLEOTIDE SEQUENCE</scope>
    <source>
        <strain evidence="2">MSr11367</strain>
    </source>
</reference>
<dbReference type="EMBL" id="CP089983">
    <property type="protein sequence ID" value="WXB02178.1"/>
    <property type="molecule type" value="Genomic_DNA"/>
</dbReference>
<keyword evidence="3" id="KW-1185">Reference proteome</keyword>
<feature type="region of interest" description="Disordered" evidence="1">
    <location>
        <begin position="780"/>
        <end position="809"/>
    </location>
</feature>
<name>A0ABZ2KU74_9BACT</name>
<dbReference type="RefSeq" id="WP_394831804.1">
    <property type="nucleotide sequence ID" value="NZ_CP089929.1"/>
</dbReference>
<evidence type="ECO:0000313" key="3">
    <source>
        <dbReference type="Proteomes" id="UP001374803"/>
    </source>
</evidence>
<accession>A0ABZ2KU74</accession>
<evidence type="ECO:0000313" key="2">
    <source>
        <dbReference type="EMBL" id="WXB02178.1"/>
    </source>
</evidence>
<organism evidence="2 3">
    <name type="scientific">Pendulispora rubella</name>
    <dbReference type="NCBI Taxonomy" id="2741070"/>
    <lineage>
        <taxon>Bacteria</taxon>
        <taxon>Pseudomonadati</taxon>
        <taxon>Myxococcota</taxon>
        <taxon>Myxococcia</taxon>
        <taxon>Myxococcales</taxon>
        <taxon>Sorangiineae</taxon>
        <taxon>Pendulisporaceae</taxon>
        <taxon>Pendulispora</taxon>
    </lineage>
</organism>
<sequence length="1173" mass="124021">MPISSTDIAQMTGAYQSVAMGNVAYSNMIGQAGLGAPAAYATHGDALMGGLANRGSAVGGPLALGGLGLLGLDPMSLGLRAGFGAFAGGAGLGGAALAAGAVALPAAAALAATQYAGSQMMSGIQQQATLNSTLRSAFSFPNGYGGQGFTRSDMTAVGSQLRQMSEHFGPAGEITSFRELTSLAGQMSQMGLAQGVRDVEDFSRRFRETISSLKQMASTLHTTLGEAMEFAASSKASGIFGMGRAASFATLARSATVSGGLGLSEVTSAAEIGSQIARSVGGLGRQGALGGVRTIGQIGTAEQIGVLSEEDIYNVTGLTGAEGRQAYAASSLQRTAGFLRTGRGRRLLASIAGKDGTLREDAVSELLSGGMSIGETMRLDRENLASIGRANFIRNEGRLRGAALERLGGFLPGLQLMEWARSKGIDIHDMDDRSMLFAGRQLGMGRDEVDQAIKMAQNMPRLIEEQRRSDQRDQYVQSLAQRRKSQGLEGVGQRFDQAREVINSKLQKIGQDVFNSGSEAIDEFFNKLFDVYVQTYSGDIDDAYRSVRSGGTLGRDTASRAFGIGGRGMNAYAASLGQGFRGAGAAAAPDLARTLSQGTRGGILESLASGQTLRYILGGQSAAGKLGEAGFNFSGMDSRQIEDKLRDIETARLALTGFDKGEAATGASNADWLRRAYAMGEVRGEGDLRLQSFGDLLERYAKSQPGAARLAQGWKTASTAEKSRMMANLERGAQIGDQAALSNHYGLPSGLGLGLERGGFASTGAENEAYAKAMGFVPQERHPSTATARPVTPSIKYMRPPPPKPEDSNEQIQAVGAFYKGAAFRDLAYGALSSDATERRAAERQIEDEIFKRKDDDPIRGELQKMLKYKMYSDRLIQSGGKLSDSEQSAIAKETGLSVDELRRGVGAMFGAVSQIQERDRREEARRVKEYAVSERTKLATLGVFDPGKGTLSDSGVQSLSKMSAGAREYVQKSLDLTNREYAGTGFDESAAALLQERGRALEGLSSSERRKVAQMFAGTDIGSEAGRAVAMDERFRALSRRRGAAGAAANILGVELSQADRKGLDLAGAGAAQLMLRAGISDESLVHELQSGAKTGHLAESLRRIVESSSYQKAQKERRMESAEERDPIAAAIKDSSAKSLEVLTQISKKIGTSNEALEKLTKGDPEDKKKP</sequence>
<feature type="compositionally biased region" description="Basic and acidic residues" evidence="1">
    <location>
        <begin position="1115"/>
        <end position="1129"/>
    </location>
</feature>
<gene>
    <name evidence="2" type="ORF">LVJ94_35340</name>
</gene>
<dbReference type="Proteomes" id="UP001374803">
    <property type="component" value="Chromosome"/>
</dbReference>
<evidence type="ECO:0000256" key="1">
    <source>
        <dbReference type="SAM" id="MobiDB-lite"/>
    </source>
</evidence>
<proteinExistence type="predicted"/>
<feature type="region of interest" description="Disordered" evidence="1">
    <location>
        <begin position="1110"/>
        <end position="1131"/>
    </location>
</feature>
<protein>
    <submittedName>
        <fullName evidence="2">Uncharacterized protein</fullName>
    </submittedName>
</protein>